<sequence length="572" mass="62128">MLRSQEIRKQGPEIDALRMGMDWKAEDLDKMQIVIANTYGNGHPGSFHLDKYVNILKEELKLNEVMGSRMTTSDICDGIAQGHDGMNYSLVSREMIANMVEIQAMAAPYDGIALFSSCDKSVPAHLMSIMRLDLPAVHIPGGSMAPGPDGLTLEMIGTYSAELQRGEITEEEFKQYQYSACPSCGACQFMGTASTMQLMAEALGLALPGAALVPSTSPALEAMTKESGHYLIELVKKGLKPSDIITRKSFENAIMIHAAIGGSTNALLHLPAIAHEFGIEIELDEFDEIHRRVPFIANVKTSGQYPTHYFWYAGGLPAVMKELKDYLHLDQLTVTGKTLAENLAELEKFSYLEYMESEAPANLPDDVIYPAAAPLNQEGSVAILKGNLAPMGAVVKHSAVEPEMHEFVGRVKAFDTEEEALEAVLSGEIVSGDAVIIRYEGPKGTGMPEMFYTSEAIASDEVLNTSTALITDGRYSGATRGPAIGHVSPEAVDGGPIALVEDGDLLEINIPERKLNLIGIAGEEKTEAEIDEILAARREKWQRPEPKFNRGTLGLYVRHAEPAAKGAYIGLE</sequence>
<dbReference type="InterPro" id="IPR000581">
    <property type="entry name" value="ILV_EDD_N"/>
</dbReference>
<gene>
    <name evidence="10" type="ORF">C8C76_101214</name>
</gene>
<dbReference type="InterPro" id="IPR042096">
    <property type="entry name" value="Dihydro-acid_dehy_C"/>
</dbReference>
<evidence type="ECO:0000256" key="7">
    <source>
        <dbReference type="ARBA" id="ARBA00023304"/>
    </source>
</evidence>
<name>A0A2T5RTA2_9FIRM</name>
<evidence type="ECO:0000256" key="6">
    <source>
        <dbReference type="ARBA" id="ARBA00023239"/>
    </source>
</evidence>
<evidence type="ECO:0000313" key="10">
    <source>
        <dbReference type="EMBL" id="PTW03573.1"/>
    </source>
</evidence>
<reference evidence="10 11" key="1">
    <citation type="submission" date="2018-04" db="EMBL/GenBank/DDBJ databases">
        <title>Subsurface microbial communities from deep shales in Ohio and West Virginia, USA.</title>
        <authorList>
            <person name="Wrighton K."/>
        </authorList>
    </citation>
    <scope>NUCLEOTIDE SEQUENCE [LARGE SCALE GENOMIC DNA]</scope>
    <source>
        <strain evidence="10 11">WC1</strain>
    </source>
</reference>
<dbReference type="EMBL" id="QAXS01000001">
    <property type="protein sequence ID" value="PTW03573.1"/>
    <property type="molecule type" value="Genomic_DNA"/>
</dbReference>
<dbReference type="InterPro" id="IPR056740">
    <property type="entry name" value="ILV_EDD_C"/>
</dbReference>
<dbReference type="Proteomes" id="UP000244089">
    <property type="component" value="Unassembled WGS sequence"/>
</dbReference>
<organism evidence="10 11">
    <name type="scientific">Halanaerobium saccharolyticum</name>
    <dbReference type="NCBI Taxonomy" id="43595"/>
    <lineage>
        <taxon>Bacteria</taxon>
        <taxon>Bacillati</taxon>
        <taxon>Bacillota</taxon>
        <taxon>Clostridia</taxon>
        <taxon>Halanaerobiales</taxon>
        <taxon>Halanaerobiaceae</taxon>
        <taxon>Halanaerobium</taxon>
    </lineage>
</organism>
<dbReference type="SUPFAM" id="SSF52016">
    <property type="entry name" value="LeuD/IlvD-like"/>
    <property type="match status" value="1"/>
</dbReference>
<keyword evidence="5" id="KW-0411">Iron-sulfur</keyword>
<dbReference type="GO" id="GO:0051537">
    <property type="term" value="F:2 iron, 2 sulfur cluster binding"/>
    <property type="evidence" value="ECO:0007669"/>
    <property type="project" value="UniProtKB-KW"/>
</dbReference>
<dbReference type="GO" id="GO:0046872">
    <property type="term" value="F:metal ion binding"/>
    <property type="evidence" value="ECO:0007669"/>
    <property type="project" value="UniProtKB-KW"/>
</dbReference>
<dbReference type="PROSITE" id="PS00887">
    <property type="entry name" value="ILVD_EDD_2"/>
    <property type="match status" value="1"/>
</dbReference>
<dbReference type="Pfam" id="PF24877">
    <property type="entry name" value="ILV_EDD_C"/>
    <property type="match status" value="1"/>
</dbReference>
<proteinExistence type="inferred from homology"/>
<dbReference type="PANTHER" id="PTHR43661:SF3">
    <property type="entry name" value="D-XYLONATE DEHYDRATASE YAGF-RELATED"/>
    <property type="match status" value="1"/>
</dbReference>
<evidence type="ECO:0000256" key="4">
    <source>
        <dbReference type="ARBA" id="ARBA00023004"/>
    </source>
</evidence>
<protein>
    <submittedName>
        <fullName evidence="10">Dihydroxyacid dehydratase</fullName>
    </submittedName>
</protein>
<feature type="domain" description="Dihydroxy-acid/6-phosphogluconate dehydratase N-terminal" evidence="8">
    <location>
        <begin position="30"/>
        <end position="342"/>
    </location>
</feature>
<keyword evidence="7" id="KW-0100">Branched-chain amino acid biosynthesis</keyword>
<keyword evidence="7" id="KW-0028">Amino-acid biosynthesis</keyword>
<evidence type="ECO:0000259" key="9">
    <source>
        <dbReference type="Pfam" id="PF24877"/>
    </source>
</evidence>
<comment type="caution">
    <text evidence="10">The sequence shown here is derived from an EMBL/GenBank/DDBJ whole genome shotgun (WGS) entry which is preliminary data.</text>
</comment>
<comment type="similarity">
    <text evidence="1">Belongs to the IlvD/Edd family.</text>
</comment>
<dbReference type="GO" id="GO:0005829">
    <property type="term" value="C:cytosol"/>
    <property type="evidence" value="ECO:0007669"/>
    <property type="project" value="TreeGrafter"/>
</dbReference>
<accession>A0A2T5RTA2</accession>
<dbReference type="FunFam" id="3.50.30.80:FF:000001">
    <property type="entry name" value="Dihydroxy-acid dehydratase"/>
    <property type="match status" value="1"/>
</dbReference>
<feature type="domain" description="Dihydroxy-acid/6-phosphogluconate dehydratase C-terminal" evidence="9">
    <location>
        <begin position="366"/>
        <end position="567"/>
    </location>
</feature>
<keyword evidence="2" id="KW-0001">2Fe-2S</keyword>
<evidence type="ECO:0000313" key="11">
    <source>
        <dbReference type="Proteomes" id="UP000244089"/>
    </source>
</evidence>
<evidence type="ECO:0000256" key="1">
    <source>
        <dbReference type="ARBA" id="ARBA00006486"/>
    </source>
</evidence>
<dbReference type="InterPro" id="IPR037237">
    <property type="entry name" value="IlvD/EDD_N"/>
</dbReference>
<dbReference type="AlphaFoldDB" id="A0A2T5RTA2"/>
<keyword evidence="4" id="KW-0408">Iron</keyword>
<dbReference type="SUPFAM" id="SSF143975">
    <property type="entry name" value="IlvD/EDD N-terminal domain-like"/>
    <property type="match status" value="1"/>
</dbReference>
<dbReference type="Pfam" id="PF00920">
    <property type="entry name" value="ILVD_EDD_N"/>
    <property type="match status" value="1"/>
</dbReference>
<evidence type="ECO:0000256" key="3">
    <source>
        <dbReference type="ARBA" id="ARBA00022723"/>
    </source>
</evidence>
<keyword evidence="6" id="KW-0456">Lyase</keyword>
<evidence type="ECO:0000256" key="2">
    <source>
        <dbReference type="ARBA" id="ARBA00022714"/>
    </source>
</evidence>
<dbReference type="GO" id="GO:0016836">
    <property type="term" value="F:hydro-lyase activity"/>
    <property type="evidence" value="ECO:0007669"/>
    <property type="project" value="TreeGrafter"/>
</dbReference>
<dbReference type="RefSeq" id="WP_108137801.1">
    <property type="nucleotide sequence ID" value="NZ_QAXS01000001.1"/>
</dbReference>
<dbReference type="InterPro" id="IPR020558">
    <property type="entry name" value="DiOHA_6PGluconate_deHydtase_CS"/>
</dbReference>
<dbReference type="PANTHER" id="PTHR43661">
    <property type="entry name" value="D-XYLONATE DEHYDRATASE"/>
    <property type="match status" value="1"/>
</dbReference>
<dbReference type="GO" id="GO:0009082">
    <property type="term" value="P:branched-chain amino acid biosynthetic process"/>
    <property type="evidence" value="ECO:0007669"/>
    <property type="project" value="UniProtKB-KW"/>
</dbReference>
<keyword evidence="3" id="KW-0479">Metal-binding</keyword>
<dbReference type="OrthoDB" id="9807077at2"/>
<dbReference type="Gene3D" id="3.50.30.80">
    <property type="entry name" value="IlvD/EDD C-terminal domain-like"/>
    <property type="match status" value="1"/>
</dbReference>
<evidence type="ECO:0000259" key="8">
    <source>
        <dbReference type="Pfam" id="PF00920"/>
    </source>
</evidence>
<evidence type="ECO:0000256" key="5">
    <source>
        <dbReference type="ARBA" id="ARBA00023014"/>
    </source>
</evidence>